<protein>
    <submittedName>
        <fullName evidence="1">DUF3331 domain-containing protein</fullName>
    </submittedName>
</protein>
<keyword evidence="2" id="KW-1185">Reference proteome</keyword>
<organism evidence="1 2">
    <name type="scientific">Paraburkholderia kirstenboschensis</name>
    <dbReference type="NCBI Taxonomy" id="1245436"/>
    <lineage>
        <taxon>Bacteria</taxon>
        <taxon>Pseudomonadati</taxon>
        <taxon>Pseudomonadota</taxon>
        <taxon>Betaproteobacteria</taxon>
        <taxon>Burkholderiales</taxon>
        <taxon>Burkholderiaceae</taxon>
        <taxon>Paraburkholderia</taxon>
    </lineage>
</organism>
<reference evidence="1 2" key="1">
    <citation type="submission" date="2023-10" db="EMBL/GenBank/DDBJ databases">
        <title>Surface-active antibiotics is a multifunctional adaptation for post-fire microbes.</title>
        <authorList>
            <person name="Liu M.D."/>
            <person name="Du Y."/>
            <person name="Koupaei S.K."/>
            <person name="Kim N.R."/>
            <person name="Zhang W."/>
            <person name="Traxler M.F."/>
        </authorList>
    </citation>
    <scope>NUCLEOTIDE SEQUENCE [LARGE SCALE GENOMIC DNA]</scope>
    <source>
        <strain evidence="1 2">F3</strain>
    </source>
</reference>
<evidence type="ECO:0000313" key="1">
    <source>
        <dbReference type="EMBL" id="WOD13990.1"/>
    </source>
</evidence>
<sequence>MTSAQRKESAQTLTTAIRAIDRLTDCTVAIAWSDATRGAYGDQVWRRMRARCRGMCAISGAAIAHGDTIYSPRPSRLPCANADAMVLASVIDAVALKVD</sequence>
<dbReference type="Proteomes" id="UP001302652">
    <property type="component" value="Chromosome 3"/>
</dbReference>
<dbReference type="Pfam" id="PF11811">
    <property type="entry name" value="DUF3331"/>
    <property type="match status" value="1"/>
</dbReference>
<proteinExistence type="predicted"/>
<gene>
    <name evidence="1" type="ORF">RW095_00105</name>
</gene>
<dbReference type="EMBL" id="CP136511">
    <property type="protein sequence ID" value="WOD13990.1"/>
    <property type="molecule type" value="Genomic_DNA"/>
</dbReference>
<dbReference type="RefSeq" id="WP_317015732.1">
    <property type="nucleotide sequence ID" value="NZ_CP136511.1"/>
</dbReference>
<dbReference type="InterPro" id="IPR021769">
    <property type="entry name" value="DUF3331"/>
</dbReference>
<evidence type="ECO:0000313" key="2">
    <source>
        <dbReference type="Proteomes" id="UP001302652"/>
    </source>
</evidence>
<name>A0ABZ0E9S0_9BURK</name>
<accession>A0ABZ0E9S0</accession>